<gene>
    <name evidence="2" type="ORF">MUK42_07209</name>
</gene>
<name>A0A9E7GZZ7_9LILI</name>
<evidence type="ECO:0000313" key="2">
    <source>
        <dbReference type="EMBL" id="URE24105.1"/>
    </source>
</evidence>
<organism evidence="2 3">
    <name type="scientific">Musa troglodytarum</name>
    <name type="common">fe'i banana</name>
    <dbReference type="NCBI Taxonomy" id="320322"/>
    <lineage>
        <taxon>Eukaryota</taxon>
        <taxon>Viridiplantae</taxon>
        <taxon>Streptophyta</taxon>
        <taxon>Embryophyta</taxon>
        <taxon>Tracheophyta</taxon>
        <taxon>Spermatophyta</taxon>
        <taxon>Magnoliopsida</taxon>
        <taxon>Liliopsida</taxon>
        <taxon>Zingiberales</taxon>
        <taxon>Musaceae</taxon>
        <taxon>Musa</taxon>
    </lineage>
</organism>
<dbReference type="AlphaFoldDB" id="A0A9E7GZZ7"/>
<feature type="compositionally biased region" description="Basic residues" evidence="1">
    <location>
        <begin position="24"/>
        <end position="33"/>
    </location>
</feature>
<evidence type="ECO:0000256" key="1">
    <source>
        <dbReference type="SAM" id="MobiDB-lite"/>
    </source>
</evidence>
<dbReference type="EMBL" id="CP097510">
    <property type="protein sequence ID" value="URE24105.1"/>
    <property type="molecule type" value="Genomic_DNA"/>
</dbReference>
<sequence>MRTLRRRRRRALRGGRGVPLLGMRHQRPRRQLSRRSPPPPDRLRLLPLPGRRPGHLWRLVPPGPFDLPLLRPRRNRALLLRVVAAGVLRLHRRLQGGAGGGDGRGRHLEGRRRRWAAVGAKAKVASLTCSRSGSLVRAVVASRRGGSARAGRLRT</sequence>
<reference evidence="2" key="1">
    <citation type="submission" date="2022-05" db="EMBL/GenBank/DDBJ databases">
        <title>The Musa troglodytarum L. genome provides insights into the mechanism of non-climacteric behaviour and enrichment of carotenoids.</title>
        <authorList>
            <person name="Wang J."/>
        </authorList>
    </citation>
    <scope>NUCLEOTIDE SEQUENCE</scope>
    <source>
        <tissue evidence="2">Leaf</tissue>
    </source>
</reference>
<proteinExistence type="predicted"/>
<evidence type="ECO:0000313" key="3">
    <source>
        <dbReference type="Proteomes" id="UP001055439"/>
    </source>
</evidence>
<dbReference type="Proteomes" id="UP001055439">
    <property type="component" value="Chromosome 8"/>
</dbReference>
<feature type="region of interest" description="Disordered" evidence="1">
    <location>
        <begin position="1"/>
        <end position="43"/>
    </location>
</feature>
<feature type="compositionally biased region" description="Basic residues" evidence="1">
    <location>
        <begin position="1"/>
        <end position="13"/>
    </location>
</feature>
<accession>A0A9E7GZZ7</accession>
<keyword evidence="3" id="KW-1185">Reference proteome</keyword>
<protein>
    <submittedName>
        <fullName evidence="2">Uncharacterized protein</fullName>
    </submittedName>
</protein>